<gene>
    <name evidence="1" type="ORF">VNO78_17204</name>
</gene>
<dbReference type="EMBL" id="JAYMYS010000004">
    <property type="protein sequence ID" value="KAK7396298.1"/>
    <property type="molecule type" value="Genomic_DNA"/>
</dbReference>
<accession>A0AAN9XL66</accession>
<dbReference type="PANTHER" id="PTHR36355:SF1">
    <property type="entry name" value="EXPRESSED PROTEIN"/>
    <property type="match status" value="1"/>
</dbReference>
<dbReference type="Proteomes" id="UP001386955">
    <property type="component" value="Unassembled WGS sequence"/>
</dbReference>
<name>A0AAN9XL66_PSOTE</name>
<dbReference type="AlphaFoldDB" id="A0AAN9XL66"/>
<dbReference type="PANTHER" id="PTHR36355">
    <property type="entry name" value="EXPRESSED PROTEIN"/>
    <property type="match status" value="1"/>
</dbReference>
<proteinExistence type="predicted"/>
<keyword evidence="2" id="KW-1185">Reference proteome</keyword>
<evidence type="ECO:0000313" key="1">
    <source>
        <dbReference type="EMBL" id="KAK7396298.1"/>
    </source>
</evidence>
<sequence length="115" mass="13615">MESGKEAKVQRVTKKSSDELLRKFADEDEGAKTKRRKKRRERYSCESETEVPSAALVHRKLTRRSLFLRRLTNNSSFFPTTIAIHKTWCRTVEGASRVFLEKHYHRHKRLINDIV</sequence>
<protein>
    <submittedName>
        <fullName evidence="1">Uncharacterized protein</fullName>
    </submittedName>
</protein>
<comment type="caution">
    <text evidence="1">The sequence shown here is derived from an EMBL/GenBank/DDBJ whole genome shotgun (WGS) entry which is preliminary data.</text>
</comment>
<evidence type="ECO:0000313" key="2">
    <source>
        <dbReference type="Proteomes" id="UP001386955"/>
    </source>
</evidence>
<reference evidence="1 2" key="1">
    <citation type="submission" date="2024-01" db="EMBL/GenBank/DDBJ databases">
        <title>The genomes of 5 underutilized Papilionoideae crops provide insights into root nodulation and disease resistanc.</title>
        <authorList>
            <person name="Jiang F."/>
        </authorList>
    </citation>
    <scope>NUCLEOTIDE SEQUENCE [LARGE SCALE GENOMIC DNA]</scope>
    <source>
        <strain evidence="1">DUOXIRENSHENG_FW03</strain>
        <tissue evidence="1">Leaves</tissue>
    </source>
</reference>
<organism evidence="1 2">
    <name type="scientific">Psophocarpus tetragonolobus</name>
    <name type="common">Winged bean</name>
    <name type="synonym">Dolichos tetragonolobus</name>
    <dbReference type="NCBI Taxonomy" id="3891"/>
    <lineage>
        <taxon>Eukaryota</taxon>
        <taxon>Viridiplantae</taxon>
        <taxon>Streptophyta</taxon>
        <taxon>Embryophyta</taxon>
        <taxon>Tracheophyta</taxon>
        <taxon>Spermatophyta</taxon>
        <taxon>Magnoliopsida</taxon>
        <taxon>eudicotyledons</taxon>
        <taxon>Gunneridae</taxon>
        <taxon>Pentapetalae</taxon>
        <taxon>rosids</taxon>
        <taxon>fabids</taxon>
        <taxon>Fabales</taxon>
        <taxon>Fabaceae</taxon>
        <taxon>Papilionoideae</taxon>
        <taxon>50 kb inversion clade</taxon>
        <taxon>NPAAA clade</taxon>
        <taxon>indigoferoid/millettioid clade</taxon>
        <taxon>Phaseoleae</taxon>
        <taxon>Psophocarpus</taxon>
    </lineage>
</organism>